<dbReference type="AlphaFoldDB" id="Q096J7"/>
<reference evidence="2 3" key="1">
    <citation type="submission" date="2006-04" db="EMBL/GenBank/DDBJ databases">
        <authorList>
            <person name="Nierman W.C."/>
        </authorList>
    </citation>
    <scope>NUCLEOTIDE SEQUENCE [LARGE SCALE GENOMIC DNA]</scope>
    <source>
        <strain evidence="2 3">DW4/3-1</strain>
    </source>
</reference>
<comment type="caution">
    <text evidence="2">The sequence shown here is derived from an EMBL/GenBank/DDBJ whole genome shotgun (WGS) entry which is preliminary data.</text>
</comment>
<name>Q096J7_STIAD</name>
<feature type="transmembrane region" description="Helical" evidence="1">
    <location>
        <begin position="56"/>
        <end position="79"/>
    </location>
</feature>
<proteinExistence type="predicted"/>
<keyword evidence="1" id="KW-0472">Membrane</keyword>
<evidence type="ECO:0000313" key="2">
    <source>
        <dbReference type="EMBL" id="EAU67647.1"/>
    </source>
</evidence>
<dbReference type="RefSeq" id="WP_002612787.1">
    <property type="nucleotide sequence ID" value="NC_014623.1"/>
</dbReference>
<accession>Q096J7</accession>
<protein>
    <recommendedName>
        <fullName evidence="4">Superinfection exclusion protein B</fullName>
    </recommendedName>
</protein>
<organism evidence="2 3">
    <name type="scientific">Stigmatella aurantiaca (strain DW4/3-1)</name>
    <dbReference type="NCBI Taxonomy" id="378806"/>
    <lineage>
        <taxon>Bacteria</taxon>
        <taxon>Pseudomonadati</taxon>
        <taxon>Myxococcota</taxon>
        <taxon>Myxococcia</taxon>
        <taxon>Myxococcales</taxon>
        <taxon>Cystobacterineae</taxon>
        <taxon>Archangiaceae</taxon>
        <taxon>Stigmatella</taxon>
    </lineage>
</organism>
<evidence type="ECO:0008006" key="4">
    <source>
        <dbReference type="Google" id="ProtNLM"/>
    </source>
</evidence>
<dbReference type="InterPro" id="IPR025982">
    <property type="entry name" value="SieB"/>
</dbReference>
<dbReference type="OrthoDB" id="7068743at2"/>
<dbReference type="Proteomes" id="UP000032702">
    <property type="component" value="Unassembled WGS sequence"/>
</dbReference>
<evidence type="ECO:0000256" key="1">
    <source>
        <dbReference type="SAM" id="Phobius"/>
    </source>
</evidence>
<dbReference type="EMBL" id="AAMD01000029">
    <property type="protein sequence ID" value="EAU67647.1"/>
    <property type="molecule type" value="Genomic_DNA"/>
</dbReference>
<gene>
    <name evidence="2" type="ORF">STIAU_0611</name>
</gene>
<sequence length="185" mass="20851">MSFDPAKWWQLLRESLSAPKVWGFVLLVSLPALLLPQSAAELLGVAGLRAQFRPWLGVAVFVSVAALLLNAGSVILAWWQRRQRSARLRMELHDLSATEKQLLNGYLEKHTKTQYFQLTDGVAGGLEARQIINRAAKMFDMIDGMAFNIQPWALRELKEHPELLKLTPEELQALKAPAQSRQRIG</sequence>
<keyword evidence="1" id="KW-0812">Transmembrane</keyword>
<evidence type="ECO:0000313" key="3">
    <source>
        <dbReference type="Proteomes" id="UP000032702"/>
    </source>
</evidence>
<dbReference type="Pfam" id="PF14163">
    <property type="entry name" value="SieB"/>
    <property type="match status" value="1"/>
</dbReference>
<keyword evidence="1" id="KW-1133">Transmembrane helix</keyword>